<gene>
    <name evidence="1" type="ORF">ACFPPB_14015</name>
</gene>
<organism evidence="1 2">
    <name type="scientific">Rhodanobacter terrae</name>
    <dbReference type="NCBI Taxonomy" id="418647"/>
    <lineage>
        <taxon>Bacteria</taxon>
        <taxon>Pseudomonadati</taxon>
        <taxon>Pseudomonadota</taxon>
        <taxon>Gammaproteobacteria</taxon>
        <taxon>Lysobacterales</taxon>
        <taxon>Rhodanobacteraceae</taxon>
        <taxon>Rhodanobacter</taxon>
    </lineage>
</organism>
<protein>
    <submittedName>
        <fullName evidence="1">Uncharacterized protein</fullName>
    </submittedName>
</protein>
<evidence type="ECO:0000313" key="1">
    <source>
        <dbReference type="EMBL" id="MFC5582233.1"/>
    </source>
</evidence>
<name>A0ABW0SZJ3_9GAMM</name>
<comment type="caution">
    <text evidence="1">The sequence shown here is derived from an EMBL/GenBank/DDBJ whole genome shotgun (WGS) entry which is preliminary data.</text>
</comment>
<dbReference type="RefSeq" id="WP_377328124.1">
    <property type="nucleotide sequence ID" value="NZ_JBHSNG010000015.1"/>
</dbReference>
<reference evidence="2" key="1">
    <citation type="journal article" date="2019" name="Int. J. Syst. Evol. Microbiol.">
        <title>The Global Catalogue of Microorganisms (GCM) 10K type strain sequencing project: providing services to taxonomists for standard genome sequencing and annotation.</title>
        <authorList>
            <consortium name="The Broad Institute Genomics Platform"/>
            <consortium name="The Broad Institute Genome Sequencing Center for Infectious Disease"/>
            <person name="Wu L."/>
            <person name="Ma J."/>
        </authorList>
    </citation>
    <scope>NUCLEOTIDE SEQUENCE [LARGE SCALE GENOMIC DNA]</scope>
    <source>
        <strain evidence="2">CGMCC 1.13587</strain>
    </source>
</reference>
<keyword evidence="2" id="KW-1185">Reference proteome</keyword>
<dbReference type="Proteomes" id="UP001596111">
    <property type="component" value="Unassembled WGS sequence"/>
</dbReference>
<accession>A0ABW0SZJ3</accession>
<proteinExistence type="predicted"/>
<evidence type="ECO:0000313" key="2">
    <source>
        <dbReference type="Proteomes" id="UP001596111"/>
    </source>
</evidence>
<sequence length="164" mass="17383">MRLIERARELRAEGREVEVFTTVPEYPGDTAVKKAGGLNAYRSAGMAQAIHTEVQHGAAHSLVMAFVGNAHSAYAGPARGSEATVTERLLSDSPYVVNLDLRGGSAWGCAPDGCGPHALVVKATPAKKGGVLRKAQNRSGQPTQVWVRFPLLTPSPPAKQKSRS</sequence>
<dbReference type="EMBL" id="JBHSNG010000015">
    <property type="protein sequence ID" value="MFC5582233.1"/>
    <property type="molecule type" value="Genomic_DNA"/>
</dbReference>